<dbReference type="EMBL" id="JAQOUE010000002">
    <property type="protein sequence ID" value="MDT7044021.1"/>
    <property type="molecule type" value="Genomic_DNA"/>
</dbReference>
<feature type="signal peptide" evidence="1">
    <location>
        <begin position="1"/>
        <end position="29"/>
    </location>
</feature>
<keyword evidence="4" id="KW-1185">Reference proteome</keyword>
<evidence type="ECO:0000313" key="3">
    <source>
        <dbReference type="EMBL" id="MDT7044021.1"/>
    </source>
</evidence>
<feature type="chain" id="PRO_5045804078" description="Lon proteolytic domain-containing protein" evidence="1">
    <location>
        <begin position="30"/>
        <end position="231"/>
    </location>
</feature>
<dbReference type="Proteomes" id="UP001250932">
    <property type="component" value="Unassembled WGS sequence"/>
</dbReference>
<sequence>MFTPPRYSNMLGIGFAMAFSLALIAPSSASPLPGPTQIRHQSVPILGVTLNKAQQPVGIVMYVMIHFQKRPDHDGLKVQFRKVPGRFGPLARKGVATAIDRAARAARLQDDSWTVVLEFPYSGLTMFGDSLSAMVALSVVALAKGETVQYGRTLTGTITENGKIGTVTGIPYKVYAAYSEQLERVLIPDEPHPLDGEWRIPFLMHVSFVGTLEQAYQGLTDHPLFPNPVSP</sequence>
<comment type="caution">
    <text evidence="3">The sequence shown here is derived from an EMBL/GenBank/DDBJ whole genome shotgun (WGS) entry which is preliminary data.</text>
</comment>
<proteinExistence type="predicted"/>
<evidence type="ECO:0000256" key="1">
    <source>
        <dbReference type="SAM" id="SignalP"/>
    </source>
</evidence>
<evidence type="ECO:0000313" key="4">
    <source>
        <dbReference type="Proteomes" id="UP001250932"/>
    </source>
</evidence>
<reference evidence="3 4" key="1">
    <citation type="journal article" date="2023" name="ISME J.">
        <title>Cultivation and genomic characterization of novel and ubiquitous marine nitrite-oxidizing bacteria from the Nitrospirales.</title>
        <authorList>
            <person name="Mueller A.J."/>
            <person name="Daebeler A."/>
            <person name="Herbold C.W."/>
            <person name="Kirkegaard R.H."/>
            <person name="Daims H."/>
        </authorList>
    </citation>
    <scope>NUCLEOTIDE SEQUENCE [LARGE SCALE GENOMIC DNA]</scope>
    <source>
        <strain evidence="3 4">EB</strain>
    </source>
</reference>
<dbReference type="InterPro" id="IPR014721">
    <property type="entry name" value="Ribsml_uS5_D2-typ_fold_subgr"/>
</dbReference>
<dbReference type="InterPro" id="IPR008269">
    <property type="entry name" value="Lon_proteolytic"/>
</dbReference>
<organism evidence="3 4">
    <name type="scientific">Candidatus Nitronereus thalassa</name>
    <dbReference type="NCBI Taxonomy" id="3020898"/>
    <lineage>
        <taxon>Bacteria</taxon>
        <taxon>Pseudomonadati</taxon>
        <taxon>Nitrospirota</taxon>
        <taxon>Nitrospiria</taxon>
        <taxon>Nitrospirales</taxon>
        <taxon>Nitrospiraceae</taxon>
        <taxon>Candidatus Nitronereus</taxon>
    </lineage>
</organism>
<dbReference type="RefSeq" id="WP_313834607.1">
    <property type="nucleotide sequence ID" value="NZ_JAQOUE010000002.1"/>
</dbReference>
<feature type="domain" description="Lon proteolytic" evidence="2">
    <location>
        <begin position="128"/>
        <end position="190"/>
    </location>
</feature>
<dbReference type="Pfam" id="PF05362">
    <property type="entry name" value="Lon_C"/>
    <property type="match status" value="1"/>
</dbReference>
<dbReference type="Gene3D" id="3.30.230.10">
    <property type="match status" value="1"/>
</dbReference>
<keyword evidence="1" id="KW-0732">Signal</keyword>
<accession>A0ABU3KC70</accession>
<evidence type="ECO:0000259" key="2">
    <source>
        <dbReference type="Pfam" id="PF05362"/>
    </source>
</evidence>
<gene>
    <name evidence="3" type="ORF">PPG34_16845</name>
</gene>
<protein>
    <recommendedName>
        <fullName evidence="2">Lon proteolytic domain-containing protein</fullName>
    </recommendedName>
</protein>
<dbReference type="InterPro" id="IPR020568">
    <property type="entry name" value="Ribosomal_Su5_D2-typ_SF"/>
</dbReference>
<dbReference type="SUPFAM" id="SSF54211">
    <property type="entry name" value="Ribosomal protein S5 domain 2-like"/>
    <property type="match status" value="1"/>
</dbReference>
<name>A0ABU3KC70_9BACT</name>